<evidence type="ECO:0000313" key="2">
    <source>
        <dbReference type="EMBL" id="EGT33867.1"/>
    </source>
</evidence>
<protein>
    <submittedName>
        <fullName evidence="2">Uncharacterized protein</fullName>
    </submittedName>
</protein>
<dbReference type="EMBL" id="GL379907">
    <property type="protein sequence ID" value="EGT33867.1"/>
    <property type="molecule type" value="Genomic_DNA"/>
</dbReference>
<dbReference type="OrthoDB" id="5834672at2759"/>
<evidence type="ECO:0000256" key="1">
    <source>
        <dbReference type="SAM" id="SignalP"/>
    </source>
</evidence>
<organism evidence="3">
    <name type="scientific">Caenorhabditis brenneri</name>
    <name type="common">Nematode worm</name>
    <dbReference type="NCBI Taxonomy" id="135651"/>
    <lineage>
        <taxon>Eukaryota</taxon>
        <taxon>Metazoa</taxon>
        <taxon>Ecdysozoa</taxon>
        <taxon>Nematoda</taxon>
        <taxon>Chromadorea</taxon>
        <taxon>Rhabditida</taxon>
        <taxon>Rhabditina</taxon>
        <taxon>Rhabditomorpha</taxon>
        <taxon>Rhabditoidea</taxon>
        <taxon>Rhabditidae</taxon>
        <taxon>Peloderinae</taxon>
        <taxon>Caenorhabditis</taxon>
    </lineage>
</organism>
<dbReference type="FunCoup" id="G0NLU9">
    <property type="interactions" value="488"/>
</dbReference>
<dbReference type="Proteomes" id="UP000008068">
    <property type="component" value="Unassembled WGS sequence"/>
</dbReference>
<proteinExistence type="predicted"/>
<name>G0NLU9_CAEBE</name>
<dbReference type="STRING" id="135651.G0NLU9"/>
<feature type="chain" id="PRO_5003405498" evidence="1">
    <location>
        <begin position="20"/>
        <end position="138"/>
    </location>
</feature>
<keyword evidence="1" id="KW-0732">Signal</keyword>
<accession>G0NLU9</accession>
<dbReference type="HOGENOM" id="CLU_130581_0_0_1"/>
<dbReference type="InParanoid" id="G0NLU9"/>
<keyword evidence="3" id="KW-1185">Reference proteome</keyword>
<dbReference type="eggNOG" id="KOG4295">
    <property type="taxonomic scope" value="Eukaryota"/>
</dbReference>
<reference evidence="3" key="1">
    <citation type="submission" date="2011-07" db="EMBL/GenBank/DDBJ databases">
        <authorList>
            <consortium name="Caenorhabditis brenneri Sequencing and Analysis Consortium"/>
            <person name="Wilson R.K."/>
        </authorList>
    </citation>
    <scope>NUCLEOTIDE SEQUENCE [LARGE SCALE GENOMIC DNA]</scope>
    <source>
        <strain evidence="3">PB2801</strain>
    </source>
</reference>
<gene>
    <name evidence="2" type="ORF">CAEBREN_24431</name>
</gene>
<dbReference type="OMA" id="FCINSEL"/>
<feature type="signal peptide" evidence="1">
    <location>
        <begin position="1"/>
        <end position="19"/>
    </location>
</feature>
<dbReference type="AlphaFoldDB" id="G0NLU9"/>
<evidence type="ECO:0000313" key="3">
    <source>
        <dbReference type="Proteomes" id="UP000008068"/>
    </source>
</evidence>
<sequence>MRRFLLLFLLSIFESLSFPAKNDSFEVSRIDISDPDDRGVLPNIDTYFCINSELRSVVATALSNFSNSGTSAVDQLQAAIETALMPKFQSSGGTWLVSATSYHRVKGYVDDRATGMDTFCAVNNNMLNIYVVVMKIDN</sequence>